<dbReference type="PROSITE" id="PS50115">
    <property type="entry name" value="ARFGAP"/>
    <property type="match status" value="1"/>
</dbReference>
<feature type="compositionally biased region" description="Polar residues" evidence="2">
    <location>
        <begin position="205"/>
        <end position="227"/>
    </location>
</feature>
<dbReference type="EMBL" id="JADGJH010001770">
    <property type="protein sequence ID" value="KAJ3110097.1"/>
    <property type="molecule type" value="Genomic_DNA"/>
</dbReference>
<feature type="non-terminal residue" evidence="5">
    <location>
        <position position="1"/>
    </location>
</feature>
<dbReference type="InterPro" id="IPR001164">
    <property type="entry name" value="ArfGAP_dom"/>
</dbReference>
<protein>
    <submittedName>
        <fullName evidence="5">Uncharacterized protein</fullName>
    </submittedName>
</protein>
<sequence>MKTGNDKRLAELLAIPENTQCADCGDAKPKFASVSVGVFLCGRCASFHRGLGGDFAAVKPVTGRGAVPLSDSEINVLFEVGNRKANILFLATNAASNRPTPSSADQTLQDFIKNKYRKRKWMREKEKRDWESVHLGSSPSRTVSPSPSRNVSVESQDKATYSSQLTQLSAMGFINSTACIIALKKSKGSVDAATDLLVQMPEATQPDSGVSSSTPKSGNSPASQSTSDIKDLRKKLRDALDFLAGMGFTDETENLVALKKTEGNIDEAVNVLMRTSKSKPTEQVKSAQNSQYPQNLSPFGLDMLSLNDSTGFQTQSLHVNQQFGSNPFLPQQQRVQLQFQLVPTNNSRASTAFNPFEPQRQFETQSSNQWAISSSQNGILQQEQFNQTKLSPPQERNQPFGSAPAGGQNSFNPFEFQQIAAPPSLQQRYGSGSVSGILQSQKSSHFPSSSNPFGSSPLNMTAQHQNSQPVQQQQQQQQQFFLTQNGFSQTQNLQSNQGINSIRSAKDDIMALFNSPIVKPEVQPPLQQQFQIDPYQQSQQQNFQQSQQAQYTQSNQYQSAAIVSGSLQQQKQEQNSIPQIQQNFFSNPLVK</sequence>
<feature type="domain" description="UBA" evidence="3">
    <location>
        <begin position="155"/>
        <end position="200"/>
    </location>
</feature>
<evidence type="ECO:0000259" key="4">
    <source>
        <dbReference type="PROSITE" id="PS50115"/>
    </source>
</evidence>
<dbReference type="PANTHER" id="PTHR46220:SF1">
    <property type="entry name" value="ADP-RIBOSYLATION FACTOR GTPASE-ACTIVATING PROTEIN AGD12"/>
    <property type="match status" value="1"/>
</dbReference>
<dbReference type="SMART" id="SM00105">
    <property type="entry name" value="ArfGap"/>
    <property type="match status" value="1"/>
</dbReference>
<dbReference type="InterPro" id="IPR015940">
    <property type="entry name" value="UBA"/>
</dbReference>
<feature type="compositionally biased region" description="Polar residues" evidence="2">
    <location>
        <begin position="388"/>
        <end position="400"/>
    </location>
</feature>
<dbReference type="InterPro" id="IPR009060">
    <property type="entry name" value="UBA-like_sf"/>
</dbReference>
<dbReference type="SUPFAM" id="SSF57863">
    <property type="entry name" value="ArfGap/RecO-like zinc finger"/>
    <property type="match status" value="1"/>
</dbReference>
<feature type="domain" description="Arf-GAP" evidence="4">
    <location>
        <begin position="6"/>
        <end position="130"/>
    </location>
</feature>
<dbReference type="SUPFAM" id="SSF46934">
    <property type="entry name" value="UBA-like"/>
    <property type="match status" value="2"/>
</dbReference>
<feature type="compositionally biased region" description="Low complexity" evidence="2">
    <location>
        <begin position="137"/>
        <end position="154"/>
    </location>
</feature>
<feature type="region of interest" description="Disordered" evidence="2">
    <location>
        <begin position="127"/>
        <end position="156"/>
    </location>
</feature>
<feature type="region of interest" description="Disordered" evidence="2">
    <location>
        <begin position="203"/>
        <end position="230"/>
    </location>
</feature>
<evidence type="ECO:0000313" key="6">
    <source>
        <dbReference type="Proteomes" id="UP001211907"/>
    </source>
</evidence>
<organism evidence="5 6">
    <name type="scientific">Physocladia obscura</name>
    <dbReference type="NCBI Taxonomy" id="109957"/>
    <lineage>
        <taxon>Eukaryota</taxon>
        <taxon>Fungi</taxon>
        <taxon>Fungi incertae sedis</taxon>
        <taxon>Chytridiomycota</taxon>
        <taxon>Chytridiomycota incertae sedis</taxon>
        <taxon>Chytridiomycetes</taxon>
        <taxon>Chytridiales</taxon>
        <taxon>Chytriomycetaceae</taxon>
        <taxon>Physocladia</taxon>
    </lineage>
</organism>
<keyword evidence="1" id="KW-0862">Zinc</keyword>
<feature type="compositionally biased region" description="Polar residues" evidence="2">
    <location>
        <begin position="426"/>
        <end position="439"/>
    </location>
</feature>
<evidence type="ECO:0000313" key="5">
    <source>
        <dbReference type="EMBL" id="KAJ3110097.1"/>
    </source>
</evidence>
<keyword evidence="6" id="KW-1185">Reference proteome</keyword>
<dbReference type="AlphaFoldDB" id="A0AAD5XEW3"/>
<feature type="compositionally biased region" description="Low complexity" evidence="2">
    <location>
        <begin position="440"/>
        <end position="478"/>
    </location>
</feature>
<keyword evidence="1" id="KW-0863">Zinc-finger</keyword>
<dbReference type="GO" id="GO:0005096">
    <property type="term" value="F:GTPase activator activity"/>
    <property type="evidence" value="ECO:0007669"/>
    <property type="project" value="InterPro"/>
</dbReference>
<dbReference type="Pfam" id="PF01412">
    <property type="entry name" value="ArfGap"/>
    <property type="match status" value="1"/>
</dbReference>
<dbReference type="Gene3D" id="1.10.220.150">
    <property type="entry name" value="Arf GTPase activating protein"/>
    <property type="match status" value="1"/>
</dbReference>
<feature type="region of interest" description="Disordered" evidence="2">
    <location>
        <begin position="388"/>
        <end position="412"/>
    </location>
</feature>
<feature type="compositionally biased region" description="Polar residues" evidence="2">
    <location>
        <begin position="281"/>
        <end position="295"/>
    </location>
</feature>
<evidence type="ECO:0000256" key="1">
    <source>
        <dbReference type="PROSITE-ProRule" id="PRU00288"/>
    </source>
</evidence>
<accession>A0AAD5XEW3</accession>
<dbReference type="InterPro" id="IPR038508">
    <property type="entry name" value="ArfGAP_dom_sf"/>
</dbReference>
<dbReference type="Gene3D" id="1.10.8.10">
    <property type="entry name" value="DNA helicase RuvA subunit, C-terminal domain"/>
    <property type="match status" value="2"/>
</dbReference>
<dbReference type="InterPro" id="IPR037278">
    <property type="entry name" value="ARFGAP/RecO"/>
</dbReference>
<comment type="caution">
    <text evidence="5">The sequence shown here is derived from an EMBL/GenBank/DDBJ whole genome shotgun (WGS) entry which is preliminary data.</text>
</comment>
<dbReference type="GO" id="GO:0005543">
    <property type="term" value="F:phospholipid binding"/>
    <property type="evidence" value="ECO:0007669"/>
    <property type="project" value="InterPro"/>
</dbReference>
<feature type="region of interest" description="Disordered" evidence="2">
    <location>
        <begin position="276"/>
        <end position="295"/>
    </location>
</feature>
<proteinExistence type="predicted"/>
<feature type="domain" description="UBA" evidence="3">
    <location>
        <begin position="231"/>
        <end position="275"/>
    </location>
</feature>
<gene>
    <name evidence="5" type="ORF">HK100_003157</name>
</gene>
<dbReference type="InterPro" id="IPR044518">
    <property type="entry name" value="ARF_GAP_AGD11/12/13"/>
</dbReference>
<evidence type="ECO:0000259" key="3">
    <source>
        <dbReference type="PROSITE" id="PS50030"/>
    </source>
</evidence>
<dbReference type="Proteomes" id="UP001211907">
    <property type="component" value="Unassembled WGS sequence"/>
</dbReference>
<reference evidence="5" key="1">
    <citation type="submission" date="2020-05" db="EMBL/GenBank/DDBJ databases">
        <title>Phylogenomic resolution of chytrid fungi.</title>
        <authorList>
            <person name="Stajich J.E."/>
            <person name="Amses K."/>
            <person name="Simmons R."/>
            <person name="Seto K."/>
            <person name="Myers J."/>
            <person name="Bonds A."/>
            <person name="Quandt C.A."/>
            <person name="Barry K."/>
            <person name="Liu P."/>
            <person name="Grigoriev I."/>
            <person name="Longcore J.E."/>
            <person name="James T.Y."/>
        </authorList>
    </citation>
    <scope>NUCLEOTIDE SEQUENCE</scope>
    <source>
        <strain evidence="5">JEL0513</strain>
    </source>
</reference>
<dbReference type="PANTHER" id="PTHR46220">
    <property type="entry name" value="ADP-RIBOSYLATION FACTOR GTPASE-ACTIVATING PROTEIN AGD12"/>
    <property type="match status" value="1"/>
</dbReference>
<feature type="region of interest" description="Disordered" evidence="2">
    <location>
        <begin position="426"/>
        <end position="478"/>
    </location>
</feature>
<name>A0AAD5XEW3_9FUNG</name>
<dbReference type="GO" id="GO:0008270">
    <property type="term" value="F:zinc ion binding"/>
    <property type="evidence" value="ECO:0007669"/>
    <property type="project" value="UniProtKB-KW"/>
</dbReference>
<evidence type="ECO:0000256" key="2">
    <source>
        <dbReference type="SAM" id="MobiDB-lite"/>
    </source>
</evidence>
<dbReference type="SMART" id="SM00165">
    <property type="entry name" value="UBA"/>
    <property type="match status" value="2"/>
</dbReference>
<dbReference type="PROSITE" id="PS50030">
    <property type="entry name" value="UBA"/>
    <property type="match status" value="2"/>
</dbReference>
<dbReference type="PRINTS" id="PR00405">
    <property type="entry name" value="REVINTRACTNG"/>
</dbReference>
<keyword evidence="1" id="KW-0479">Metal-binding</keyword>